<feature type="chain" id="PRO_5040297456" description="Secreted protein" evidence="1">
    <location>
        <begin position="18"/>
        <end position="91"/>
    </location>
</feature>
<evidence type="ECO:0000313" key="3">
    <source>
        <dbReference type="Proteomes" id="UP000700596"/>
    </source>
</evidence>
<evidence type="ECO:0000256" key="1">
    <source>
        <dbReference type="SAM" id="SignalP"/>
    </source>
</evidence>
<sequence length="91" mass="10233">MFFVGCAVLCCAVPVVGDLCNDDWKYRQIVRRDGEARACLRVWSQAQEHVGINTESVAKGWHLGTQLRCCCYCYCCCCFSFLLSCSFAKVS</sequence>
<name>A0A9P9DNQ7_9PLEO</name>
<dbReference type="AlphaFoldDB" id="A0A9P9DNQ7"/>
<reference evidence="2" key="1">
    <citation type="journal article" date="2021" name="Nat. Commun.">
        <title>Genetic determinants of endophytism in the Arabidopsis root mycobiome.</title>
        <authorList>
            <person name="Mesny F."/>
            <person name="Miyauchi S."/>
            <person name="Thiergart T."/>
            <person name="Pickel B."/>
            <person name="Atanasova L."/>
            <person name="Karlsson M."/>
            <person name="Huettel B."/>
            <person name="Barry K.W."/>
            <person name="Haridas S."/>
            <person name="Chen C."/>
            <person name="Bauer D."/>
            <person name="Andreopoulos W."/>
            <person name="Pangilinan J."/>
            <person name="LaButti K."/>
            <person name="Riley R."/>
            <person name="Lipzen A."/>
            <person name="Clum A."/>
            <person name="Drula E."/>
            <person name="Henrissat B."/>
            <person name="Kohler A."/>
            <person name="Grigoriev I.V."/>
            <person name="Martin F.M."/>
            <person name="Hacquard S."/>
        </authorList>
    </citation>
    <scope>NUCLEOTIDE SEQUENCE</scope>
    <source>
        <strain evidence="2">MPI-CAGE-CH-0243</strain>
    </source>
</reference>
<feature type="signal peptide" evidence="1">
    <location>
        <begin position="1"/>
        <end position="17"/>
    </location>
</feature>
<dbReference type="Proteomes" id="UP000700596">
    <property type="component" value="Unassembled WGS sequence"/>
</dbReference>
<keyword evidence="3" id="KW-1185">Reference proteome</keyword>
<accession>A0A9P9DNQ7</accession>
<evidence type="ECO:0008006" key="4">
    <source>
        <dbReference type="Google" id="ProtNLM"/>
    </source>
</evidence>
<keyword evidence="1" id="KW-0732">Signal</keyword>
<gene>
    <name evidence="2" type="ORF">B0J11DRAFT_327634</name>
</gene>
<proteinExistence type="predicted"/>
<organism evidence="2 3">
    <name type="scientific">Dendryphion nanum</name>
    <dbReference type="NCBI Taxonomy" id="256645"/>
    <lineage>
        <taxon>Eukaryota</taxon>
        <taxon>Fungi</taxon>
        <taxon>Dikarya</taxon>
        <taxon>Ascomycota</taxon>
        <taxon>Pezizomycotina</taxon>
        <taxon>Dothideomycetes</taxon>
        <taxon>Pleosporomycetidae</taxon>
        <taxon>Pleosporales</taxon>
        <taxon>Torulaceae</taxon>
        <taxon>Dendryphion</taxon>
    </lineage>
</organism>
<comment type="caution">
    <text evidence="2">The sequence shown here is derived from an EMBL/GenBank/DDBJ whole genome shotgun (WGS) entry which is preliminary data.</text>
</comment>
<protein>
    <recommendedName>
        <fullName evidence="4">Secreted protein</fullName>
    </recommendedName>
</protein>
<evidence type="ECO:0000313" key="2">
    <source>
        <dbReference type="EMBL" id="KAH7124005.1"/>
    </source>
</evidence>
<dbReference type="EMBL" id="JAGMWT010000008">
    <property type="protein sequence ID" value="KAH7124005.1"/>
    <property type="molecule type" value="Genomic_DNA"/>
</dbReference>